<keyword evidence="2" id="KW-0472">Membrane</keyword>
<dbReference type="AlphaFoldDB" id="A0A1I5E4N0"/>
<gene>
    <name evidence="3" type="ORF">SAMN04489757_10810</name>
</gene>
<keyword evidence="2" id="KW-1133">Transmembrane helix</keyword>
<name>A0A1I5E4N0_9FIRM</name>
<dbReference type="OrthoDB" id="1935355at2"/>
<dbReference type="EMBL" id="FOWD01000008">
    <property type="protein sequence ID" value="SFO06412.1"/>
    <property type="molecule type" value="Genomic_DNA"/>
</dbReference>
<feature type="transmembrane region" description="Helical" evidence="2">
    <location>
        <begin position="148"/>
        <end position="170"/>
    </location>
</feature>
<dbReference type="RefSeq" id="WP_091685340.1">
    <property type="nucleotide sequence ID" value="NZ_BAABFM010000072.1"/>
</dbReference>
<feature type="coiled-coil region" evidence="1">
    <location>
        <begin position="244"/>
        <end position="319"/>
    </location>
</feature>
<reference evidence="3 4" key="1">
    <citation type="submission" date="2016-10" db="EMBL/GenBank/DDBJ databases">
        <authorList>
            <person name="de Groot N.N."/>
        </authorList>
    </citation>
    <scope>NUCLEOTIDE SEQUENCE [LARGE SCALE GENOMIC DNA]</scope>
    <source>
        <strain evidence="3 4">DSM 1283</strain>
    </source>
</reference>
<evidence type="ECO:0000256" key="2">
    <source>
        <dbReference type="SAM" id="Phobius"/>
    </source>
</evidence>
<evidence type="ECO:0000256" key="1">
    <source>
        <dbReference type="SAM" id="Coils"/>
    </source>
</evidence>
<protein>
    <submittedName>
        <fullName evidence="3">Uncharacterized protein</fullName>
    </submittedName>
</protein>
<evidence type="ECO:0000313" key="3">
    <source>
        <dbReference type="EMBL" id="SFO06412.1"/>
    </source>
</evidence>
<evidence type="ECO:0000313" key="4">
    <source>
        <dbReference type="Proteomes" id="UP000198806"/>
    </source>
</evidence>
<keyword evidence="4" id="KW-1185">Reference proteome</keyword>
<feature type="transmembrane region" description="Helical" evidence="2">
    <location>
        <begin position="176"/>
        <end position="197"/>
    </location>
</feature>
<dbReference type="Proteomes" id="UP000198806">
    <property type="component" value="Unassembled WGS sequence"/>
</dbReference>
<feature type="coiled-coil region" evidence="1">
    <location>
        <begin position="13"/>
        <end position="46"/>
    </location>
</feature>
<dbReference type="STRING" id="1527.SAMN04489757_10810"/>
<organism evidence="3 4">
    <name type="scientific">Anaerocolumna aminovalerica</name>
    <dbReference type="NCBI Taxonomy" id="1527"/>
    <lineage>
        <taxon>Bacteria</taxon>
        <taxon>Bacillati</taxon>
        <taxon>Bacillota</taxon>
        <taxon>Clostridia</taxon>
        <taxon>Lachnospirales</taxon>
        <taxon>Lachnospiraceae</taxon>
        <taxon>Anaerocolumna</taxon>
    </lineage>
</organism>
<keyword evidence="2" id="KW-0812">Transmembrane</keyword>
<sequence length="364" mass="42469">MDGNILSGGIEVLHSIKEKVIELNNNREKRENLLVAEAKLEKAIQSKEKALADEIVATTKKRKEEIESAFNSQIDNVRSRMKKIRGKKEKSKSAKVKERIVLETADLRQEQKQMVKESKSIFSQDRIPFFCNSRLFYALYMPKGIGDFFIICLTLLIILLGIPSLIYFVILPEEKLMYLLIIYVLTVILFGVPYMLIENNIKDKHIETIRKVRLIRSDILANKKKQNKIKKKILKDQDESQYGLDKFNNELQESEKEISSIAEKKQEALTLFENTTRFVIGEEIKLRYQEEIKTLKQEYDNTYNEIRTLEENIKNLTMELSSNYEVYLGKEFMSVERLDKLAELMSANNLTTISEAITLYSQER</sequence>
<keyword evidence="1" id="KW-0175">Coiled coil</keyword>
<proteinExistence type="predicted"/>
<accession>A0A1I5E4N0</accession>